<evidence type="ECO:0000313" key="1">
    <source>
        <dbReference type="EMBL" id="KAA0979922.1"/>
    </source>
</evidence>
<dbReference type="AlphaFoldDB" id="A0A5B0ENB6"/>
<dbReference type="RefSeq" id="WP_149618468.1">
    <property type="nucleotide sequence ID" value="NZ_VOBL01000001.1"/>
</dbReference>
<reference evidence="1 2" key="1">
    <citation type="submission" date="2019-07" db="EMBL/GenBank/DDBJ databases">
        <title>Analysis of the biochemical properties, biological activity and biotechnological potential of siderophores and biosurfactants produced by Antarctic psychrotolerant bacteria.</title>
        <authorList>
            <person name="Styczynski M."/>
            <person name="Krucon T."/>
            <person name="Decewicz P."/>
            <person name="Dziewit L."/>
        </authorList>
    </citation>
    <scope>NUCLEOTIDE SEQUENCE [LARGE SCALE GENOMIC DNA]</scope>
    <source>
        <strain evidence="1 2">ANT_H27</strain>
    </source>
</reference>
<dbReference type="Proteomes" id="UP000323856">
    <property type="component" value="Unassembled WGS sequence"/>
</dbReference>
<proteinExistence type="predicted"/>
<dbReference type="EMBL" id="VOBL01000001">
    <property type="protein sequence ID" value="KAA0979922.1"/>
    <property type="molecule type" value="Genomic_DNA"/>
</dbReference>
<sequence>MSTENITPVKNIRQMNLRLGLIKAFADDLTSFLKDERADLLDELLRRYDEEGTKSFAILLPNGQKVGQVTLPEAKAYDDITDPASLFEWAEPKDGIITDVIPAQAERKEKRINKVWLDGLLKSALETEDGQLIDPGTGEVIPGVKRFPATVKTSFTVTYSKTGREELAQAYHRGDLNSIAAGSALPQIESHKHAA</sequence>
<gene>
    <name evidence="1" type="ORF">FQ154_01815</name>
</gene>
<comment type="caution">
    <text evidence="1">The sequence shown here is derived from an EMBL/GenBank/DDBJ whole genome shotgun (WGS) entry which is preliminary data.</text>
</comment>
<organism evidence="1 2">
    <name type="scientific">Paeniglutamicibacter gangotriensis</name>
    <dbReference type="NCBI Taxonomy" id="254787"/>
    <lineage>
        <taxon>Bacteria</taxon>
        <taxon>Bacillati</taxon>
        <taxon>Actinomycetota</taxon>
        <taxon>Actinomycetes</taxon>
        <taxon>Micrococcales</taxon>
        <taxon>Micrococcaceae</taxon>
        <taxon>Paeniglutamicibacter</taxon>
    </lineage>
</organism>
<name>A0A5B0ENB6_9MICC</name>
<accession>A0A5B0ENB6</accession>
<protein>
    <submittedName>
        <fullName evidence="1">Uncharacterized protein</fullName>
    </submittedName>
</protein>
<evidence type="ECO:0000313" key="2">
    <source>
        <dbReference type="Proteomes" id="UP000323856"/>
    </source>
</evidence>